<organism evidence="1 2">
    <name type="scientific">Petrolisthes manimaculis</name>
    <dbReference type="NCBI Taxonomy" id="1843537"/>
    <lineage>
        <taxon>Eukaryota</taxon>
        <taxon>Metazoa</taxon>
        <taxon>Ecdysozoa</taxon>
        <taxon>Arthropoda</taxon>
        <taxon>Crustacea</taxon>
        <taxon>Multicrustacea</taxon>
        <taxon>Malacostraca</taxon>
        <taxon>Eumalacostraca</taxon>
        <taxon>Eucarida</taxon>
        <taxon>Decapoda</taxon>
        <taxon>Pleocyemata</taxon>
        <taxon>Anomura</taxon>
        <taxon>Galatheoidea</taxon>
        <taxon>Porcellanidae</taxon>
        <taxon>Petrolisthes</taxon>
    </lineage>
</organism>
<name>A0AAE1NEE0_9EUCA</name>
<sequence length="78" mass="8568">MANLATVNAERALLNTECSRPWYQPHHNSRPTTRNIRQEGWLAGWLAAVEAPGTDINTAPTTLLPTKRNSKLTLSGSV</sequence>
<proteinExistence type="predicted"/>
<dbReference type="AlphaFoldDB" id="A0AAE1NEE0"/>
<keyword evidence="2" id="KW-1185">Reference proteome</keyword>
<protein>
    <submittedName>
        <fullName evidence="1">Uncharacterized protein</fullName>
    </submittedName>
</protein>
<gene>
    <name evidence="1" type="ORF">Pmani_038454</name>
</gene>
<evidence type="ECO:0000313" key="2">
    <source>
        <dbReference type="Proteomes" id="UP001292094"/>
    </source>
</evidence>
<dbReference type="Proteomes" id="UP001292094">
    <property type="component" value="Unassembled WGS sequence"/>
</dbReference>
<dbReference type="EMBL" id="JAWZYT010006272">
    <property type="protein sequence ID" value="KAK4288519.1"/>
    <property type="molecule type" value="Genomic_DNA"/>
</dbReference>
<reference evidence="1" key="1">
    <citation type="submission" date="2023-11" db="EMBL/GenBank/DDBJ databases">
        <title>Genome assemblies of two species of porcelain crab, Petrolisthes cinctipes and Petrolisthes manimaculis (Anomura: Porcellanidae).</title>
        <authorList>
            <person name="Angst P."/>
        </authorList>
    </citation>
    <scope>NUCLEOTIDE SEQUENCE</scope>
    <source>
        <strain evidence="1">PB745_02</strain>
        <tissue evidence="1">Gill</tissue>
    </source>
</reference>
<comment type="caution">
    <text evidence="1">The sequence shown here is derived from an EMBL/GenBank/DDBJ whole genome shotgun (WGS) entry which is preliminary data.</text>
</comment>
<accession>A0AAE1NEE0</accession>
<evidence type="ECO:0000313" key="1">
    <source>
        <dbReference type="EMBL" id="KAK4288519.1"/>
    </source>
</evidence>